<dbReference type="InterPro" id="IPR007119">
    <property type="entry name" value="Phage_tail_spike_N"/>
</dbReference>
<gene>
    <name evidence="3" type="ORF">VN21_17415</name>
</gene>
<dbReference type="Gene3D" id="2.60.40.10">
    <property type="entry name" value="Immunoglobulins"/>
    <property type="match status" value="1"/>
</dbReference>
<dbReference type="OrthoDB" id="1758276at2"/>
<name>A0A0M3DEE9_9FIRM</name>
<dbReference type="NCBIfam" id="TIGR01665">
    <property type="entry name" value="put_anti_recept"/>
    <property type="match status" value="1"/>
</dbReference>
<proteinExistence type="predicted"/>
<dbReference type="InterPro" id="IPR036116">
    <property type="entry name" value="FN3_sf"/>
</dbReference>
<comment type="caution">
    <text evidence="3">The sequence shown here is derived from an EMBL/GenBank/DDBJ whole genome shotgun (WGS) entry which is preliminary data.</text>
</comment>
<dbReference type="InterPro" id="IPR010572">
    <property type="entry name" value="Tail_dom"/>
</dbReference>
<dbReference type="AlphaFoldDB" id="A0A0M3DEE9"/>
<evidence type="ECO:0000313" key="3">
    <source>
        <dbReference type="EMBL" id="KKX99853.1"/>
    </source>
</evidence>
<dbReference type="SUPFAM" id="SSF49265">
    <property type="entry name" value="Fibronectin type III"/>
    <property type="match status" value="1"/>
</dbReference>
<dbReference type="PATRIC" id="fig|1629550.3.peg.3014"/>
<dbReference type="PROSITE" id="PS50853">
    <property type="entry name" value="FN3"/>
    <property type="match status" value="1"/>
</dbReference>
<evidence type="ECO:0000313" key="4">
    <source>
        <dbReference type="Proteomes" id="UP000034407"/>
    </source>
</evidence>
<keyword evidence="4" id="KW-1185">Reference proteome</keyword>
<reference evidence="3 4" key="1">
    <citation type="submission" date="2015-04" db="EMBL/GenBank/DDBJ databases">
        <title>Microcin producing Clostridium sp. JC272T.</title>
        <authorList>
            <person name="Jyothsna T."/>
            <person name="Sasikala C."/>
            <person name="Ramana C."/>
        </authorList>
    </citation>
    <scope>NUCLEOTIDE SEQUENCE [LARGE SCALE GENOMIC DNA]</scope>
    <source>
        <strain evidence="3 4">JC272</strain>
    </source>
</reference>
<dbReference type="InterPro" id="IPR013783">
    <property type="entry name" value="Ig-like_fold"/>
</dbReference>
<keyword evidence="1" id="KW-0175">Coiled coil</keyword>
<sequence length="682" mass="78136">MLYIFNKDEVLLEIIDDFYDDEYKRVLNKDYTYKFFTDIKNSKNLIRKNKVGFRDENDIFQLFTIEEVETSYSDSNEVNVFCQHDYYSLNDKIIEDKRIVDGTCKEALTKALEGTKYKVGIVDEFHIGTLNYYFISSLKAINEIVNTYGGELDFRFEFNEDNTAIANRYVDIKHRLGEDTGIRFTYDTNVEEVVKNEIMDNHFTVLYGRGKSLETENGGNTRLITFEDVEWSIPNNPANKPLGNKYIEDLDAIAKWGRIEGIYENKDIENTEELLQATWDKLQETKEPTASYKVLVNDLSGVIGYEHLKTNLGDSIIIVDEEYDINVESRIVEERYSIRDIKATKEIILGHVLPSITDNLGSVIGGNSTGGGDKDKPSIDNSNFPNTLPQIPIVSTKGRFSTIEISWTYENKMYYNYEVYASQLENFNPTPDNMIFKGQASVFLHEVKPKQTWYYRVRACNTHGKFTEFSAQVSESTTKIADGAEYFENAAINSALIGSLNADVIDSGAVKGTYIDARNLSVTDGNGNKTLDIDSYGNVKINAKDIMMKSSSLEEMLVDAKYSETNEINKEFKNLILATNDLKNTLDEVLEDGIISRQKNKLDLESNINDYELKIREIEDKINHIENIEDIIDRYNTEYSKEQITNMFLGYLSIEGLVSSVDQLKDNDFIYNNLLSFYKSKV</sequence>
<evidence type="ECO:0000256" key="1">
    <source>
        <dbReference type="SAM" id="Coils"/>
    </source>
</evidence>
<feature type="coiled-coil region" evidence="1">
    <location>
        <begin position="601"/>
        <end position="638"/>
    </location>
</feature>
<evidence type="ECO:0000259" key="2">
    <source>
        <dbReference type="PROSITE" id="PS50853"/>
    </source>
</evidence>
<organism evidence="3 4">
    <name type="scientific">Paraclostridium benzoelyticum</name>
    <dbReference type="NCBI Taxonomy" id="1629550"/>
    <lineage>
        <taxon>Bacteria</taxon>
        <taxon>Bacillati</taxon>
        <taxon>Bacillota</taxon>
        <taxon>Clostridia</taxon>
        <taxon>Peptostreptococcales</taxon>
        <taxon>Peptostreptococcaceae</taxon>
        <taxon>Paraclostridium</taxon>
    </lineage>
</organism>
<dbReference type="RefSeq" id="WP_046824386.1">
    <property type="nucleotide sequence ID" value="NZ_LBBT01000360.1"/>
</dbReference>
<dbReference type="Proteomes" id="UP000034407">
    <property type="component" value="Unassembled WGS sequence"/>
</dbReference>
<protein>
    <recommendedName>
        <fullName evidence="2">Fibronectin type-III domain-containing protein</fullName>
    </recommendedName>
</protein>
<feature type="domain" description="Fibronectin type-III" evidence="2">
    <location>
        <begin position="388"/>
        <end position="481"/>
    </location>
</feature>
<dbReference type="InterPro" id="IPR003961">
    <property type="entry name" value="FN3_dom"/>
</dbReference>
<dbReference type="EMBL" id="LBBT01000360">
    <property type="protein sequence ID" value="KKX99853.1"/>
    <property type="molecule type" value="Genomic_DNA"/>
</dbReference>
<dbReference type="Pfam" id="PF06605">
    <property type="entry name" value="Prophage_tail"/>
    <property type="match status" value="1"/>
</dbReference>
<accession>A0A0M3DEE9</accession>